<dbReference type="Proteomes" id="UP000265882">
    <property type="component" value="Unassembled WGS sequence"/>
</dbReference>
<dbReference type="SUPFAM" id="SSF51735">
    <property type="entry name" value="NAD(P)-binding Rossmann-fold domains"/>
    <property type="match status" value="1"/>
</dbReference>
<accession>A0A3A4N530</accession>
<dbReference type="Pfam" id="PF22725">
    <property type="entry name" value="GFO_IDH_MocA_C3"/>
    <property type="match status" value="1"/>
</dbReference>
<evidence type="ECO:0000313" key="4">
    <source>
        <dbReference type="Proteomes" id="UP000265882"/>
    </source>
</evidence>
<comment type="caution">
    <text evidence="3">The sequence shown here is derived from an EMBL/GenBank/DDBJ whole genome shotgun (WGS) entry which is preliminary data.</text>
</comment>
<dbReference type="InterPro" id="IPR055170">
    <property type="entry name" value="GFO_IDH_MocA-like_dom"/>
</dbReference>
<dbReference type="Gene3D" id="3.30.360.10">
    <property type="entry name" value="Dihydrodipicolinate Reductase, domain 2"/>
    <property type="match status" value="1"/>
</dbReference>
<evidence type="ECO:0000259" key="2">
    <source>
        <dbReference type="Pfam" id="PF22725"/>
    </source>
</evidence>
<feature type="domain" description="Gfo/Idh/MocA-like oxidoreductase N-terminal" evidence="1">
    <location>
        <begin position="5"/>
        <end position="126"/>
    </location>
</feature>
<proteinExistence type="predicted"/>
<dbReference type="InterPro" id="IPR036291">
    <property type="entry name" value="NAD(P)-bd_dom_sf"/>
</dbReference>
<protein>
    <submittedName>
        <fullName evidence="3">Gfo/Idh/MocA family oxidoreductase</fullName>
    </submittedName>
</protein>
<dbReference type="PANTHER" id="PTHR43249">
    <property type="entry name" value="UDP-N-ACETYL-2-AMINO-2-DEOXY-D-GLUCURONATE OXIDASE"/>
    <property type="match status" value="1"/>
</dbReference>
<dbReference type="InterPro" id="IPR000683">
    <property type="entry name" value="Gfo/Idh/MocA-like_OxRdtase_N"/>
</dbReference>
<dbReference type="Pfam" id="PF01408">
    <property type="entry name" value="GFO_IDH_MocA"/>
    <property type="match status" value="1"/>
</dbReference>
<dbReference type="InterPro" id="IPR052515">
    <property type="entry name" value="Gfo/Idh/MocA_Oxidoreductase"/>
</dbReference>
<feature type="domain" description="GFO/IDH/MocA-like oxidoreductase" evidence="2">
    <location>
        <begin position="137"/>
        <end position="260"/>
    </location>
</feature>
<evidence type="ECO:0000259" key="1">
    <source>
        <dbReference type="Pfam" id="PF01408"/>
    </source>
</evidence>
<gene>
    <name evidence="3" type="ORF">C4520_21080</name>
</gene>
<dbReference type="GO" id="GO:0000166">
    <property type="term" value="F:nucleotide binding"/>
    <property type="evidence" value="ECO:0007669"/>
    <property type="project" value="InterPro"/>
</dbReference>
<dbReference type="SUPFAM" id="SSF55347">
    <property type="entry name" value="Glyceraldehyde-3-phosphate dehydrogenase-like, C-terminal domain"/>
    <property type="match status" value="1"/>
</dbReference>
<organism evidence="3 4">
    <name type="scientific">Abyssobacteria bacterium (strain SURF_5)</name>
    <dbReference type="NCBI Taxonomy" id="2093360"/>
    <lineage>
        <taxon>Bacteria</taxon>
        <taxon>Pseudomonadati</taxon>
        <taxon>Candidatus Hydrogenedentota</taxon>
        <taxon>Candidatus Abyssobacteria</taxon>
    </lineage>
</organism>
<sequence length="359" mass="39549">MKSSIGLIGAGFIGVAHANAIEAIISEKLVETEFHAVCDLNEERATTIAQSFGARIHCSDAEKLIRSGDINTVFICTPTKFHPELVELSVRAGLNIFCEKPLACSYAQVKQMQAAVLHSGVKNQVGLVLRYSPVYNVIRSLISDKKLGRPMSVIFRDDQYFPIQGIYGSTWRCEFETAGGGALIEHSIHDADILRWLLGDISSVRGIIRNFAGHRGIEDLASAQLEFASGCVGHLLSAWHNILRRESNRYMEIFFENGHISSADDFIGSIACQFSGGEIEEIPGAEVLRRYLDEVGLSDPRFNCLHSGQGIQDYHFLKALETGIKPYPDFGVAVKAHELVEAVYRAARNGADIKLPLKD</sequence>
<evidence type="ECO:0000313" key="3">
    <source>
        <dbReference type="EMBL" id="RJP14839.1"/>
    </source>
</evidence>
<dbReference type="AlphaFoldDB" id="A0A3A4N530"/>
<dbReference type="PANTHER" id="PTHR43249:SF1">
    <property type="entry name" value="D-GLUCOSIDE 3-DEHYDROGENASE"/>
    <property type="match status" value="1"/>
</dbReference>
<dbReference type="EMBL" id="QZKU01000142">
    <property type="protein sequence ID" value="RJP14839.1"/>
    <property type="molecule type" value="Genomic_DNA"/>
</dbReference>
<dbReference type="Gene3D" id="3.40.50.720">
    <property type="entry name" value="NAD(P)-binding Rossmann-like Domain"/>
    <property type="match status" value="1"/>
</dbReference>
<name>A0A3A4N530_ABYX5</name>
<reference evidence="3 4" key="1">
    <citation type="journal article" date="2017" name="ISME J.">
        <title>Energy and carbon metabolisms in a deep terrestrial subsurface fluid microbial community.</title>
        <authorList>
            <person name="Momper L."/>
            <person name="Jungbluth S.P."/>
            <person name="Lee M.D."/>
            <person name="Amend J.P."/>
        </authorList>
    </citation>
    <scope>NUCLEOTIDE SEQUENCE [LARGE SCALE GENOMIC DNA]</scope>
    <source>
        <strain evidence="3">SURF_5</strain>
    </source>
</reference>